<feature type="region of interest" description="Disordered" evidence="1">
    <location>
        <begin position="123"/>
        <end position="243"/>
    </location>
</feature>
<protein>
    <recommendedName>
        <fullName evidence="2">F-box/LRR-repeat protein 15/At3g58940/PEG3-like LRR domain-containing protein</fullName>
    </recommendedName>
</protein>
<keyword evidence="4" id="KW-1185">Reference proteome</keyword>
<sequence>MEEARARIVASAVARLNLVPWATRTHATPAAALAPPVGDIPHAQWRGLPDDVVARVLVRLPVLDLFRLGYLFSPRWLDIWRANPLHLHDRQFASPRIAADDVADAIANVLELHVGDGVQFVGVQGGVGSDDDDDGDGGGGDEVVGADGDDLGVIVNPGLVDDDDDGGDDHDGGLDVAEDEAAVQNAGVVDDSGPGVAVELEEGPEDEASGVEDESADQAGRHRPPSPGGIGADDGVISDDDLYGHDDIPAGGYEIGRVYSFRVETTRWRLDHLDRWCAALQRGRVREVILANLAIEGHPDLPQGIRDCGTSLKGLHVSFTVEADHIDPLVNLRGLGLCGCAINHGVISRALRPESEIRGLTVDFNRQLGDVSVQNTRLRSLEMFDNLMEGSTITVDDAIQFRNLDLYPTRPSRICIVDAPSLRRIGSLDLFITVLEIKGVVIQAGMVQRPPKKRSVRILGLRVNYTEMGHRVPREIEQILKCFPLLEQLEIMRDDEVTQEERLLEADDEHIYQGNNFFRDLGCFKHHLRRIYLTGFRGGKYELALGKAILDEARAGTQFKMLLPLGSNTDNISNQQRWLIEHFRMNTPNDAVRDGHVSIILKTLYKYPTPRYIRKRDQNLKPQREAAACSTRLRPVEISDSPERGMDNVRRSSVTSVMSGIGSSPAALTESTPRATLAPPSNRHADWRGLPDAAVARVLDRLPVLDLFRLGYLFSPRWLDIWRRLPLYLHDHQFAAPPIAADDVAQAITNVLELHVRNGVQFVPVQGGGGGGGGGGHGGNEVAARDGGGGDVSSDDEEYGIYDDVTANDDGGYEIGRVWCFRVETTPWRNGHLHRWCAALRRGRARVVVLANLYLLEHTRLPRALLDGTSLVALHLFYFTVEAYHIDRLRGLGLYGCVLEPGMIERVLHPESEIRELAIHSAMGGTIAVVAAAATRLRSLRMFNIQVGTVAVDDAVELRNLHMRDTRPSRIAINGAPRLRRIISLDIFHTVLEIQGIVIQAGMVEQPPEIRSVRHLGLRVNYTAMVDMLPRQIEQILRSFPRVKSLDIWRCDDVTQAEGLLQWDDVHYDGSNFFDGLESFNHHLRWIYLRGFRGGKCEVALMKIMLDKARVLTLLRMEYSPLPSSLIEHTLNELDLSLWIFKTHTPNDAVRGDLVSFVAADASGRCVRLAAQG</sequence>
<feature type="compositionally biased region" description="Gly residues" evidence="1">
    <location>
        <begin position="767"/>
        <end position="779"/>
    </location>
</feature>
<feature type="region of interest" description="Disordered" evidence="1">
    <location>
        <begin position="662"/>
        <end position="683"/>
    </location>
</feature>
<reference evidence="3" key="2">
    <citation type="submission" date="2015-06" db="UniProtKB">
        <authorList>
            <consortium name="EnsemblPlants"/>
        </authorList>
    </citation>
    <scope>IDENTIFICATION</scope>
</reference>
<dbReference type="OMA" id="LIEHFRM"/>
<dbReference type="eggNOG" id="ENOG502R6HN">
    <property type="taxonomic scope" value="Eukaryota"/>
</dbReference>
<evidence type="ECO:0000313" key="4">
    <source>
        <dbReference type="Proteomes" id="UP000008022"/>
    </source>
</evidence>
<accession>A0A0E0RJH8</accession>
<evidence type="ECO:0000259" key="2">
    <source>
        <dbReference type="Pfam" id="PF24758"/>
    </source>
</evidence>
<feature type="domain" description="F-box/LRR-repeat protein 15/At3g58940/PEG3-like LRR" evidence="2">
    <location>
        <begin position="833"/>
        <end position="1048"/>
    </location>
</feature>
<feature type="compositionally biased region" description="Low complexity" evidence="1">
    <location>
        <begin position="143"/>
        <end position="159"/>
    </location>
</feature>
<reference evidence="4" key="1">
    <citation type="submission" date="2013-06" db="EMBL/GenBank/DDBJ databases">
        <authorList>
            <person name="Zhao Q."/>
        </authorList>
    </citation>
    <scope>NUCLEOTIDE SEQUENCE</scope>
    <source>
        <strain evidence="4">cv. W1943</strain>
    </source>
</reference>
<dbReference type="InterPro" id="IPR055411">
    <property type="entry name" value="LRR_FXL15/At3g58940/PEG3-like"/>
</dbReference>
<dbReference type="PANTHER" id="PTHR32141">
    <property type="match status" value="1"/>
</dbReference>
<dbReference type="InterPro" id="IPR055302">
    <property type="entry name" value="F-box_dom-containing"/>
</dbReference>
<proteinExistence type="predicted"/>
<name>A0A0E0RJH8_ORYRU</name>
<dbReference type="Proteomes" id="UP000008022">
    <property type="component" value="Unassembled WGS sequence"/>
</dbReference>
<dbReference type="Pfam" id="PF24758">
    <property type="entry name" value="LRR_At5g56370"/>
    <property type="match status" value="2"/>
</dbReference>
<dbReference type="HOGENOM" id="CLU_275398_0_0_1"/>
<dbReference type="EnsemblPlants" id="ORUFI12G19610.1">
    <property type="protein sequence ID" value="ORUFI12G19610.1"/>
    <property type="gene ID" value="ORUFI12G19610"/>
</dbReference>
<dbReference type="PANTHER" id="PTHR32141:SF168">
    <property type="entry name" value="OS12G0595200 PROTEIN"/>
    <property type="match status" value="1"/>
</dbReference>
<dbReference type="STRING" id="4529.A0A0E0RJH8"/>
<dbReference type="SUPFAM" id="SSF52047">
    <property type="entry name" value="RNI-like"/>
    <property type="match status" value="1"/>
</dbReference>
<feature type="region of interest" description="Disordered" evidence="1">
    <location>
        <begin position="767"/>
        <end position="794"/>
    </location>
</feature>
<feature type="domain" description="F-box/LRR-repeat protein 15/At3g58940/PEG3-like LRR" evidence="2">
    <location>
        <begin position="273"/>
        <end position="491"/>
    </location>
</feature>
<feature type="compositionally biased region" description="Acidic residues" evidence="1">
    <location>
        <begin position="199"/>
        <end position="216"/>
    </location>
</feature>
<dbReference type="Gramene" id="ORUFI12G19610.1">
    <property type="protein sequence ID" value="ORUFI12G19610.1"/>
    <property type="gene ID" value="ORUFI12G19610"/>
</dbReference>
<organism evidence="3 4">
    <name type="scientific">Oryza rufipogon</name>
    <name type="common">Brownbeard rice</name>
    <name type="synonym">Asian wild rice</name>
    <dbReference type="NCBI Taxonomy" id="4529"/>
    <lineage>
        <taxon>Eukaryota</taxon>
        <taxon>Viridiplantae</taxon>
        <taxon>Streptophyta</taxon>
        <taxon>Embryophyta</taxon>
        <taxon>Tracheophyta</taxon>
        <taxon>Spermatophyta</taxon>
        <taxon>Magnoliopsida</taxon>
        <taxon>Liliopsida</taxon>
        <taxon>Poales</taxon>
        <taxon>Poaceae</taxon>
        <taxon>BOP clade</taxon>
        <taxon>Oryzoideae</taxon>
        <taxon>Oryzeae</taxon>
        <taxon>Oryzinae</taxon>
        <taxon>Oryza</taxon>
    </lineage>
</organism>
<evidence type="ECO:0000313" key="3">
    <source>
        <dbReference type="EnsemblPlants" id="ORUFI12G19610.1"/>
    </source>
</evidence>
<evidence type="ECO:0000256" key="1">
    <source>
        <dbReference type="SAM" id="MobiDB-lite"/>
    </source>
</evidence>
<dbReference type="AlphaFoldDB" id="A0A0E0RJH8"/>